<keyword evidence="1" id="KW-0812">Transmembrane</keyword>
<dbReference type="KEGG" id="bmeg:BG04_776"/>
<organism evidence="2 3">
    <name type="scientific">Priestia megaterium (strain ATCC 14581 / DSM 32 / CCUG 1817 / JCM 2506 / NBRC 15308 / NCIMB 9376 / NCTC 10342 / NRRL B-14308 / VKM B-512 / Ford 19)</name>
    <name type="common">Bacillus megaterium</name>
    <dbReference type="NCBI Taxonomy" id="1348623"/>
    <lineage>
        <taxon>Bacteria</taxon>
        <taxon>Bacillati</taxon>
        <taxon>Bacillota</taxon>
        <taxon>Bacilli</taxon>
        <taxon>Bacillales</taxon>
        <taxon>Bacillaceae</taxon>
        <taxon>Priestia</taxon>
    </lineage>
</organism>
<dbReference type="PANTHER" id="PTHR35792:SF1">
    <property type="entry name" value="SLL0268 PROTEIN"/>
    <property type="match status" value="1"/>
</dbReference>
<dbReference type="Pfam" id="PF12732">
    <property type="entry name" value="YtxH"/>
    <property type="match status" value="1"/>
</dbReference>
<dbReference type="AlphaFoldDB" id="A0A0B6AIC0"/>
<evidence type="ECO:0000256" key="1">
    <source>
        <dbReference type="SAM" id="Phobius"/>
    </source>
</evidence>
<dbReference type="InterPro" id="IPR024623">
    <property type="entry name" value="YtxH"/>
</dbReference>
<evidence type="ECO:0000313" key="2">
    <source>
        <dbReference type="EMBL" id="AJI23271.1"/>
    </source>
</evidence>
<dbReference type="InterPro" id="IPR052928">
    <property type="entry name" value="Desiccation-related_membrane"/>
</dbReference>
<proteinExistence type="predicted"/>
<evidence type="ECO:0000313" key="3">
    <source>
        <dbReference type="Proteomes" id="UP000031829"/>
    </source>
</evidence>
<sequence length="157" mass="16876">MTKENVKETVGKETKGGSKELLVGTLVGSVVGVTTALLVAPKSGKELRASIQDGANQALAKTGQVKETVYAKGQDLKQRTARLSQKVSEQSSQVVNKVKSLRTAKEQPLAETAAAEELETTEIVQDPVLEAEAVQEELNTITQEVSDLEQSVDETRR</sequence>
<accession>A0A0B6AIC0</accession>
<protein>
    <submittedName>
        <fullName evidence="2">YtxH-like family protein</fullName>
    </submittedName>
</protein>
<dbReference type="RefSeq" id="WP_013058548.1">
    <property type="nucleotide sequence ID" value="NZ_BCVB01000001.1"/>
</dbReference>
<dbReference type="PANTHER" id="PTHR35792">
    <property type="entry name" value="GENERAL STRESS PROTEIN"/>
    <property type="match status" value="1"/>
</dbReference>
<dbReference type="Proteomes" id="UP000031829">
    <property type="component" value="Chromosome"/>
</dbReference>
<dbReference type="HOGENOM" id="CLU_105320_0_2_9"/>
<keyword evidence="1" id="KW-0472">Membrane</keyword>
<reference evidence="2 3" key="1">
    <citation type="journal article" date="2015" name="Genome Announc.">
        <title>Complete genome sequences for 35 biothreat assay-relevant bacillus species.</title>
        <authorList>
            <person name="Johnson S.L."/>
            <person name="Daligault H.E."/>
            <person name="Davenport K.W."/>
            <person name="Jaissle J."/>
            <person name="Frey K.G."/>
            <person name="Ladner J.T."/>
            <person name="Broomall S.M."/>
            <person name="Bishop-Lilly K.A."/>
            <person name="Bruce D.C."/>
            <person name="Gibbons H.S."/>
            <person name="Coyne S.R."/>
            <person name="Lo C.C."/>
            <person name="Meincke L."/>
            <person name="Munk A.C."/>
            <person name="Koroleva G.I."/>
            <person name="Rosenzweig C.N."/>
            <person name="Palacios G.F."/>
            <person name="Redden C.L."/>
            <person name="Minogue T.D."/>
            <person name="Chain P.S."/>
        </authorList>
    </citation>
    <scope>NUCLEOTIDE SEQUENCE [LARGE SCALE GENOMIC DNA]</scope>
    <source>
        <strain evidence="3">ATCC 14581 / DSM 32 / JCM 2506 / NBRC 15308 / NCIMB 9376 / NCTC 10342 / NRRL B-14308 / VKM B-512</strain>
    </source>
</reference>
<dbReference type="EMBL" id="CP009920">
    <property type="protein sequence ID" value="AJI23271.1"/>
    <property type="molecule type" value="Genomic_DNA"/>
</dbReference>
<keyword evidence="1" id="KW-1133">Transmembrane helix</keyword>
<dbReference type="GeneID" id="93644261"/>
<gene>
    <name evidence="2" type="ORF">BG04_776</name>
</gene>
<feature type="transmembrane region" description="Helical" evidence="1">
    <location>
        <begin position="21"/>
        <end position="40"/>
    </location>
</feature>
<name>A0A0B6AIC0_PRIM2</name>